<dbReference type="PANTHER" id="PTHR11537:SF252">
    <property type="entry name" value="POTASSIUM VOLTAGE-GATED CHANNEL PROTEIN SHAW"/>
    <property type="match status" value="1"/>
</dbReference>
<dbReference type="Proteomes" id="UP001159427">
    <property type="component" value="Unassembled WGS sequence"/>
</dbReference>
<keyword evidence="7" id="KW-0407">Ion channel</keyword>
<evidence type="ECO:0000259" key="9">
    <source>
        <dbReference type="Pfam" id="PF07885"/>
    </source>
</evidence>
<feature type="transmembrane region" description="Helical" evidence="8">
    <location>
        <begin position="72"/>
        <end position="96"/>
    </location>
</feature>
<dbReference type="Pfam" id="PF07885">
    <property type="entry name" value="Ion_trans_2"/>
    <property type="match status" value="1"/>
</dbReference>
<evidence type="ECO:0000256" key="2">
    <source>
        <dbReference type="ARBA" id="ARBA00022448"/>
    </source>
</evidence>
<evidence type="ECO:0000313" key="11">
    <source>
        <dbReference type="Proteomes" id="UP001159427"/>
    </source>
</evidence>
<evidence type="ECO:0000256" key="1">
    <source>
        <dbReference type="ARBA" id="ARBA00004141"/>
    </source>
</evidence>
<evidence type="ECO:0000256" key="5">
    <source>
        <dbReference type="ARBA" id="ARBA00023065"/>
    </source>
</evidence>
<keyword evidence="11" id="KW-1185">Reference proteome</keyword>
<accession>A0ABN8M2A1</accession>
<name>A0ABN8M2A1_9CNID</name>
<dbReference type="SUPFAM" id="SSF81324">
    <property type="entry name" value="Voltage-gated potassium channels"/>
    <property type="match status" value="1"/>
</dbReference>
<feature type="transmembrane region" description="Helical" evidence="8">
    <location>
        <begin position="249"/>
        <end position="270"/>
    </location>
</feature>
<sequence>MKDTWPVIILTLLLAGFAGILIWGLVSDTSKNPDHFPGSFTRGVMEGIWWSFVSMTTVGYGDRTPKSPPARLFGILWILTGLVLCSFFTATFTSALTSSSMLHRNSLLGVKVAVLEDSHAYEEALKQAANVKGKTFYEMYDALVVKEEGEGILADIYTASYYMDKVGDSRLAVTMFFTSQRSIGFAFGRPDFEFLSDCLRDLFKYRQRDIKKIIFRHTQALHTETKSRQISDEDEDSVVNLLDGNSPGFWTAFHAMLTTFVTLLIAGFLYESCAAKCRKKRLTGKCKVSLIQAKRKWRSLP</sequence>
<feature type="domain" description="Potassium channel" evidence="9">
    <location>
        <begin position="30"/>
        <end position="97"/>
    </location>
</feature>
<reference evidence="10 11" key="1">
    <citation type="submission" date="2022-05" db="EMBL/GenBank/DDBJ databases">
        <authorList>
            <consortium name="Genoscope - CEA"/>
            <person name="William W."/>
        </authorList>
    </citation>
    <scope>NUCLEOTIDE SEQUENCE [LARGE SCALE GENOMIC DNA]</scope>
</reference>
<evidence type="ECO:0000256" key="8">
    <source>
        <dbReference type="SAM" id="Phobius"/>
    </source>
</evidence>
<dbReference type="PANTHER" id="PTHR11537">
    <property type="entry name" value="VOLTAGE-GATED POTASSIUM CHANNEL"/>
    <property type="match status" value="1"/>
</dbReference>
<evidence type="ECO:0000256" key="7">
    <source>
        <dbReference type="ARBA" id="ARBA00023303"/>
    </source>
</evidence>
<feature type="transmembrane region" description="Helical" evidence="8">
    <location>
        <begin position="7"/>
        <end position="27"/>
    </location>
</feature>
<dbReference type="InterPro" id="IPR013099">
    <property type="entry name" value="K_chnl_dom"/>
</dbReference>
<evidence type="ECO:0000256" key="3">
    <source>
        <dbReference type="ARBA" id="ARBA00022692"/>
    </source>
</evidence>
<protein>
    <recommendedName>
        <fullName evidence="9">Potassium channel domain-containing protein</fullName>
    </recommendedName>
</protein>
<keyword evidence="3 8" id="KW-0812">Transmembrane</keyword>
<dbReference type="Gene3D" id="1.10.287.70">
    <property type="match status" value="1"/>
</dbReference>
<evidence type="ECO:0000256" key="4">
    <source>
        <dbReference type="ARBA" id="ARBA00022989"/>
    </source>
</evidence>
<evidence type="ECO:0000256" key="6">
    <source>
        <dbReference type="ARBA" id="ARBA00023136"/>
    </source>
</evidence>
<gene>
    <name evidence="10" type="ORF">PEVE_00012306</name>
</gene>
<keyword evidence="2" id="KW-0813">Transport</keyword>
<comment type="caution">
    <text evidence="10">The sequence shown here is derived from an EMBL/GenBank/DDBJ whole genome shotgun (WGS) entry which is preliminary data.</text>
</comment>
<dbReference type="InterPro" id="IPR028325">
    <property type="entry name" value="VG_K_chnl"/>
</dbReference>
<keyword evidence="5" id="KW-0406">Ion transport</keyword>
<proteinExistence type="predicted"/>
<comment type="subcellular location">
    <subcellularLocation>
        <location evidence="1">Membrane</location>
        <topology evidence="1">Multi-pass membrane protein</topology>
    </subcellularLocation>
</comment>
<keyword evidence="6 8" id="KW-0472">Membrane</keyword>
<organism evidence="10 11">
    <name type="scientific">Porites evermanni</name>
    <dbReference type="NCBI Taxonomy" id="104178"/>
    <lineage>
        <taxon>Eukaryota</taxon>
        <taxon>Metazoa</taxon>
        <taxon>Cnidaria</taxon>
        <taxon>Anthozoa</taxon>
        <taxon>Hexacorallia</taxon>
        <taxon>Scleractinia</taxon>
        <taxon>Fungiina</taxon>
        <taxon>Poritidae</taxon>
        <taxon>Porites</taxon>
    </lineage>
</organism>
<dbReference type="EMBL" id="CALNXI010000190">
    <property type="protein sequence ID" value="CAH3021657.1"/>
    <property type="molecule type" value="Genomic_DNA"/>
</dbReference>
<evidence type="ECO:0000313" key="10">
    <source>
        <dbReference type="EMBL" id="CAH3021657.1"/>
    </source>
</evidence>
<keyword evidence="4 8" id="KW-1133">Transmembrane helix</keyword>
<feature type="transmembrane region" description="Helical" evidence="8">
    <location>
        <begin position="39"/>
        <end position="60"/>
    </location>
</feature>